<dbReference type="AlphaFoldDB" id="A0A392V6R8"/>
<name>A0A392V6R8_9FABA</name>
<keyword evidence="3" id="KW-1185">Reference proteome</keyword>
<comment type="caution">
    <text evidence="2">The sequence shown here is derived from an EMBL/GenBank/DDBJ whole genome shotgun (WGS) entry which is preliminary data.</text>
</comment>
<proteinExistence type="predicted"/>
<dbReference type="EMBL" id="LXQA011077934">
    <property type="protein sequence ID" value="MCI83897.1"/>
    <property type="molecule type" value="Genomic_DNA"/>
</dbReference>
<sequence length="50" mass="5293">RNQETGCSLGEEELAGRESNPKLPRSSQKVSGCSKCTLAGRGNARWASKG</sequence>
<feature type="non-terminal residue" evidence="2">
    <location>
        <position position="1"/>
    </location>
</feature>
<organism evidence="2 3">
    <name type="scientific">Trifolium medium</name>
    <dbReference type="NCBI Taxonomy" id="97028"/>
    <lineage>
        <taxon>Eukaryota</taxon>
        <taxon>Viridiplantae</taxon>
        <taxon>Streptophyta</taxon>
        <taxon>Embryophyta</taxon>
        <taxon>Tracheophyta</taxon>
        <taxon>Spermatophyta</taxon>
        <taxon>Magnoliopsida</taxon>
        <taxon>eudicotyledons</taxon>
        <taxon>Gunneridae</taxon>
        <taxon>Pentapetalae</taxon>
        <taxon>rosids</taxon>
        <taxon>fabids</taxon>
        <taxon>Fabales</taxon>
        <taxon>Fabaceae</taxon>
        <taxon>Papilionoideae</taxon>
        <taxon>50 kb inversion clade</taxon>
        <taxon>NPAAA clade</taxon>
        <taxon>Hologalegina</taxon>
        <taxon>IRL clade</taxon>
        <taxon>Trifolieae</taxon>
        <taxon>Trifolium</taxon>
    </lineage>
</organism>
<feature type="region of interest" description="Disordered" evidence="1">
    <location>
        <begin position="1"/>
        <end position="33"/>
    </location>
</feature>
<evidence type="ECO:0000313" key="3">
    <source>
        <dbReference type="Proteomes" id="UP000265520"/>
    </source>
</evidence>
<dbReference type="Proteomes" id="UP000265520">
    <property type="component" value="Unassembled WGS sequence"/>
</dbReference>
<protein>
    <submittedName>
        <fullName evidence="2">Uncharacterized protein</fullName>
    </submittedName>
</protein>
<evidence type="ECO:0000256" key="1">
    <source>
        <dbReference type="SAM" id="MobiDB-lite"/>
    </source>
</evidence>
<reference evidence="2 3" key="1">
    <citation type="journal article" date="2018" name="Front. Plant Sci.">
        <title>Red Clover (Trifolium pratense) and Zigzag Clover (T. medium) - A Picture of Genomic Similarities and Differences.</title>
        <authorList>
            <person name="Dluhosova J."/>
            <person name="Istvanek J."/>
            <person name="Nedelnik J."/>
            <person name="Repkova J."/>
        </authorList>
    </citation>
    <scope>NUCLEOTIDE SEQUENCE [LARGE SCALE GENOMIC DNA]</scope>
    <source>
        <strain evidence="3">cv. 10/8</strain>
        <tissue evidence="2">Leaf</tissue>
    </source>
</reference>
<evidence type="ECO:0000313" key="2">
    <source>
        <dbReference type="EMBL" id="MCI83897.1"/>
    </source>
</evidence>
<accession>A0A392V6R8</accession>